<evidence type="ECO:0000256" key="8">
    <source>
        <dbReference type="ARBA" id="ARBA00023136"/>
    </source>
</evidence>
<organism evidence="11 12">
    <name type="scientific">Oidiodendron maius (strain Zn)</name>
    <dbReference type="NCBI Taxonomy" id="913774"/>
    <lineage>
        <taxon>Eukaryota</taxon>
        <taxon>Fungi</taxon>
        <taxon>Dikarya</taxon>
        <taxon>Ascomycota</taxon>
        <taxon>Pezizomycotina</taxon>
        <taxon>Leotiomycetes</taxon>
        <taxon>Leotiomycetes incertae sedis</taxon>
        <taxon>Myxotrichaceae</taxon>
        <taxon>Oidiodendron</taxon>
    </lineage>
</organism>
<dbReference type="GO" id="GO:0005741">
    <property type="term" value="C:mitochondrial outer membrane"/>
    <property type="evidence" value="ECO:0007669"/>
    <property type="project" value="UniProtKB-SubCell"/>
</dbReference>
<evidence type="ECO:0000256" key="4">
    <source>
        <dbReference type="ARBA" id="ARBA00022787"/>
    </source>
</evidence>
<keyword evidence="12" id="KW-1185">Reference proteome</keyword>
<keyword evidence="2" id="KW-0813">Transport</keyword>
<evidence type="ECO:0000256" key="10">
    <source>
        <dbReference type="SAM" id="MobiDB-lite"/>
    </source>
</evidence>
<feature type="compositionally biased region" description="Basic and acidic residues" evidence="10">
    <location>
        <begin position="1"/>
        <end position="18"/>
    </location>
</feature>
<dbReference type="AlphaFoldDB" id="A0A0C3D9U0"/>
<name>A0A0C3D9U0_OIDMZ</name>
<keyword evidence="6" id="KW-1133">Transmembrane helix</keyword>
<comment type="similarity">
    <text evidence="9">Belongs to the Tom5 family.</text>
</comment>
<comment type="subcellular location">
    <subcellularLocation>
        <location evidence="1">Mitochondrion outer membrane</location>
        <topology evidence="1">Single-pass membrane protein</topology>
    </subcellularLocation>
</comment>
<keyword evidence="7" id="KW-0496">Mitochondrion</keyword>
<protein>
    <submittedName>
        <fullName evidence="11">Uncharacterized protein</fullName>
    </submittedName>
</protein>
<evidence type="ECO:0000256" key="9">
    <source>
        <dbReference type="ARBA" id="ARBA00025716"/>
    </source>
</evidence>
<evidence type="ECO:0000256" key="5">
    <source>
        <dbReference type="ARBA" id="ARBA00022927"/>
    </source>
</evidence>
<evidence type="ECO:0000256" key="3">
    <source>
        <dbReference type="ARBA" id="ARBA00022692"/>
    </source>
</evidence>
<dbReference type="InterPro" id="IPR019603">
    <property type="entry name" value="Tom5"/>
</dbReference>
<dbReference type="GO" id="GO:0006626">
    <property type="term" value="P:protein targeting to mitochondrion"/>
    <property type="evidence" value="ECO:0007669"/>
    <property type="project" value="UniProtKB-ARBA"/>
</dbReference>
<accession>A0A0C3D9U0</accession>
<gene>
    <name evidence="11" type="ORF">OIDMADRAFT_174960</name>
</gene>
<proteinExistence type="inferred from homology"/>
<evidence type="ECO:0000313" key="12">
    <source>
        <dbReference type="Proteomes" id="UP000054321"/>
    </source>
</evidence>
<keyword evidence="3" id="KW-0812">Transmembrane</keyword>
<sequence>MPHDNQSRENPARDKDRTGGACGYQQIFTEGPGRRYPTSYTTLLLRFPVDNNTATNMFGGPPPQPTAEELAAQNAEATLTVQKIIVGSILLYLSPFAIDVVRKLV</sequence>
<evidence type="ECO:0000313" key="11">
    <source>
        <dbReference type="EMBL" id="KIN08089.1"/>
    </source>
</evidence>
<dbReference type="Pfam" id="PF10642">
    <property type="entry name" value="Tom5"/>
    <property type="match status" value="1"/>
</dbReference>
<dbReference type="OrthoDB" id="4150500at2759"/>
<reference evidence="11 12" key="1">
    <citation type="submission" date="2014-04" db="EMBL/GenBank/DDBJ databases">
        <authorList>
            <consortium name="DOE Joint Genome Institute"/>
            <person name="Kuo A."/>
            <person name="Martino E."/>
            <person name="Perotto S."/>
            <person name="Kohler A."/>
            <person name="Nagy L.G."/>
            <person name="Floudas D."/>
            <person name="Copeland A."/>
            <person name="Barry K.W."/>
            <person name="Cichocki N."/>
            <person name="Veneault-Fourrey C."/>
            <person name="LaButti K."/>
            <person name="Lindquist E.A."/>
            <person name="Lipzen A."/>
            <person name="Lundell T."/>
            <person name="Morin E."/>
            <person name="Murat C."/>
            <person name="Sun H."/>
            <person name="Tunlid A."/>
            <person name="Henrissat B."/>
            <person name="Grigoriev I.V."/>
            <person name="Hibbett D.S."/>
            <person name="Martin F."/>
            <person name="Nordberg H.P."/>
            <person name="Cantor M.N."/>
            <person name="Hua S.X."/>
        </authorList>
    </citation>
    <scope>NUCLEOTIDE SEQUENCE [LARGE SCALE GENOMIC DNA]</scope>
    <source>
        <strain evidence="11 12">Zn</strain>
    </source>
</reference>
<evidence type="ECO:0000256" key="2">
    <source>
        <dbReference type="ARBA" id="ARBA00022448"/>
    </source>
</evidence>
<dbReference type="EMBL" id="KN832870">
    <property type="protein sequence ID" value="KIN08089.1"/>
    <property type="molecule type" value="Genomic_DNA"/>
</dbReference>
<evidence type="ECO:0000256" key="7">
    <source>
        <dbReference type="ARBA" id="ARBA00023128"/>
    </source>
</evidence>
<keyword evidence="4" id="KW-1000">Mitochondrion outer membrane</keyword>
<feature type="region of interest" description="Disordered" evidence="10">
    <location>
        <begin position="1"/>
        <end position="21"/>
    </location>
</feature>
<dbReference type="InParanoid" id="A0A0C3D9U0"/>
<evidence type="ECO:0000256" key="1">
    <source>
        <dbReference type="ARBA" id="ARBA00004572"/>
    </source>
</evidence>
<keyword evidence="8" id="KW-0472">Membrane</keyword>
<dbReference type="Proteomes" id="UP000054321">
    <property type="component" value="Unassembled WGS sequence"/>
</dbReference>
<evidence type="ECO:0000256" key="6">
    <source>
        <dbReference type="ARBA" id="ARBA00022989"/>
    </source>
</evidence>
<dbReference type="HOGENOM" id="CLU_2237337_0_0_1"/>
<dbReference type="GO" id="GO:0015031">
    <property type="term" value="P:protein transport"/>
    <property type="evidence" value="ECO:0007669"/>
    <property type="project" value="UniProtKB-KW"/>
</dbReference>
<reference evidence="12" key="2">
    <citation type="submission" date="2015-01" db="EMBL/GenBank/DDBJ databases">
        <title>Evolutionary Origins and Diversification of the Mycorrhizal Mutualists.</title>
        <authorList>
            <consortium name="DOE Joint Genome Institute"/>
            <consortium name="Mycorrhizal Genomics Consortium"/>
            <person name="Kohler A."/>
            <person name="Kuo A."/>
            <person name="Nagy L.G."/>
            <person name="Floudas D."/>
            <person name="Copeland A."/>
            <person name="Barry K.W."/>
            <person name="Cichocki N."/>
            <person name="Veneault-Fourrey C."/>
            <person name="LaButti K."/>
            <person name="Lindquist E.A."/>
            <person name="Lipzen A."/>
            <person name="Lundell T."/>
            <person name="Morin E."/>
            <person name="Murat C."/>
            <person name="Riley R."/>
            <person name="Ohm R."/>
            <person name="Sun H."/>
            <person name="Tunlid A."/>
            <person name="Henrissat B."/>
            <person name="Grigoriev I.V."/>
            <person name="Hibbett D.S."/>
            <person name="Martin F."/>
        </authorList>
    </citation>
    <scope>NUCLEOTIDE SEQUENCE [LARGE SCALE GENOMIC DNA]</scope>
    <source>
        <strain evidence="12">Zn</strain>
    </source>
</reference>
<keyword evidence="5" id="KW-0653">Protein transport</keyword>